<dbReference type="AlphaFoldDB" id="A0A5C2SFP2"/>
<proteinExistence type="predicted"/>
<reference evidence="2" key="1">
    <citation type="journal article" date="2018" name="Genome Biol. Evol.">
        <title>Genomics and development of Lentinus tigrinus, a white-rot wood-decaying mushroom with dimorphic fruiting bodies.</title>
        <authorList>
            <person name="Wu B."/>
            <person name="Xu Z."/>
            <person name="Knudson A."/>
            <person name="Carlson A."/>
            <person name="Chen N."/>
            <person name="Kovaka S."/>
            <person name="LaButti K."/>
            <person name="Lipzen A."/>
            <person name="Pennachio C."/>
            <person name="Riley R."/>
            <person name="Schakwitz W."/>
            <person name="Umezawa K."/>
            <person name="Ohm R.A."/>
            <person name="Grigoriev I.V."/>
            <person name="Nagy L.G."/>
            <person name="Gibbons J."/>
            <person name="Hibbett D."/>
        </authorList>
    </citation>
    <scope>NUCLEOTIDE SEQUENCE [LARGE SCALE GENOMIC DNA]</scope>
    <source>
        <strain evidence="2">ALCF2SS1-6</strain>
    </source>
</reference>
<accession>A0A5C2SFP2</accession>
<feature type="region of interest" description="Disordered" evidence="1">
    <location>
        <begin position="1"/>
        <end position="22"/>
    </location>
</feature>
<evidence type="ECO:0000313" key="3">
    <source>
        <dbReference type="Proteomes" id="UP000313359"/>
    </source>
</evidence>
<feature type="region of interest" description="Disordered" evidence="1">
    <location>
        <begin position="40"/>
        <end position="71"/>
    </location>
</feature>
<protein>
    <submittedName>
        <fullName evidence="2">Uncharacterized protein</fullName>
    </submittedName>
</protein>
<name>A0A5C2SFP2_9APHY</name>
<dbReference type="EMBL" id="ML122258">
    <property type="protein sequence ID" value="RPD62550.1"/>
    <property type="molecule type" value="Genomic_DNA"/>
</dbReference>
<keyword evidence="3" id="KW-1185">Reference proteome</keyword>
<evidence type="ECO:0000313" key="2">
    <source>
        <dbReference type="EMBL" id="RPD62550.1"/>
    </source>
</evidence>
<gene>
    <name evidence="2" type="ORF">L227DRAFT_429394</name>
</gene>
<sequence length="217" mass="23901">MTISEDKSQHGNRRTTQRRTNVPMRTQVAHQVRQPMCFSRKSAPLPDQRPPVPQTSSAFQRPRANVHTHGSRAVPFPSLARQLIPRILPRPRFFSLVGRHCPPFPPPSHARVPMLGNLGATTPSSSLLRSGSAPSQSAHLRATPSLVCLLCSDTRSLARHGIFATCHVGDSQLASAMAHTHQFEPFLVRVSARNPRIMICGIIICAEQTREGTCSTR</sequence>
<organism evidence="2 3">
    <name type="scientific">Lentinus tigrinus ALCF2SS1-6</name>
    <dbReference type="NCBI Taxonomy" id="1328759"/>
    <lineage>
        <taxon>Eukaryota</taxon>
        <taxon>Fungi</taxon>
        <taxon>Dikarya</taxon>
        <taxon>Basidiomycota</taxon>
        <taxon>Agaricomycotina</taxon>
        <taxon>Agaricomycetes</taxon>
        <taxon>Polyporales</taxon>
        <taxon>Polyporaceae</taxon>
        <taxon>Lentinus</taxon>
    </lineage>
</organism>
<evidence type="ECO:0000256" key="1">
    <source>
        <dbReference type="SAM" id="MobiDB-lite"/>
    </source>
</evidence>
<dbReference type="Proteomes" id="UP000313359">
    <property type="component" value="Unassembled WGS sequence"/>
</dbReference>